<name>A0A8R2M0J4_BOMMO</name>
<dbReference type="AlphaFoldDB" id="A0A8R2M0J4"/>
<dbReference type="GO" id="GO:0031902">
    <property type="term" value="C:late endosome membrane"/>
    <property type="evidence" value="ECO:0007669"/>
    <property type="project" value="UniProtKB-SubCell"/>
</dbReference>
<reference evidence="12" key="1">
    <citation type="journal article" date="2008" name="Insect Biochem. Mol. Biol.">
        <title>The genome of a lepidopteran model insect, the silkworm Bombyx mori.</title>
        <authorList>
            <consortium name="International Silkworm Genome Consortium"/>
        </authorList>
    </citation>
    <scope>NUCLEOTIDE SEQUENCE [LARGE SCALE GENOMIC DNA]</scope>
    <source>
        <strain evidence="12">p50T</strain>
    </source>
</reference>
<accession>A0A8R2M0J4</accession>
<evidence type="ECO:0000256" key="6">
    <source>
        <dbReference type="ARBA" id="ARBA00022833"/>
    </source>
</evidence>
<dbReference type="Proteomes" id="UP000005204">
    <property type="component" value="Unassembled WGS sequence"/>
</dbReference>
<feature type="domain" description="LITAF" evidence="10">
    <location>
        <begin position="302"/>
        <end position="387"/>
    </location>
</feature>
<evidence type="ECO:0000256" key="1">
    <source>
        <dbReference type="ARBA" id="ARBA00004414"/>
    </source>
</evidence>
<evidence type="ECO:0000256" key="7">
    <source>
        <dbReference type="ARBA" id="ARBA00023136"/>
    </source>
</evidence>
<keyword evidence="9" id="KW-0812">Transmembrane</keyword>
<evidence type="ECO:0000256" key="5">
    <source>
        <dbReference type="ARBA" id="ARBA00022723"/>
    </source>
</evidence>
<keyword evidence="7 9" id="KW-0472">Membrane</keyword>
<dbReference type="PANTHER" id="PTHR23292:SF6">
    <property type="entry name" value="FI16602P1-RELATED"/>
    <property type="match status" value="1"/>
</dbReference>
<feature type="region of interest" description="Disordered" evidence="8">
    <location>
        <begin position="105"/>
        <end position="151"/>
    </location>
</feature>
<dbReference type="InterPro" id="IPR037519">
    <property type="entry name" value="LITAF_fam"/>
</dbReference>
<protein>
    <recommendedName>
        <fullName evidence="10">LITAF domain-containing protein</fullName>
    </recommendedName>
</protein>
<evidence type="ECO:0000256" key="4">
    <source>
        <dbReference type="ARBA" id="ARBA00005975"/>
    </source>
</evidence>
<reference evidence="11" key="2">
    <citation type="submission" date="2022-06" db="UniProtKB">
        <authorList>
            <consortium name="EnsemblMetazoa"/>
        </authorList>
    </citation>
    <scope>IDENTIFICATION</scope>
    <source>
        <strain evidence="11">p50T (Dazao)</strain>
    </source>
</reference>
<keyword evidence="6" id="KW-0862">Zinc</keyword>
<feature type="transmembrane region" description="Helical" evidence="9">
    <location>
        <begin position="341"/>
        <end position="365"/>
    </location>
</feature>
<feature type="region of interest" description="Disordered" evidence="8">
    <location>
        <begin position="182"/>
        <end position="304"/>
    </location>
</feature>
<keyword evidence="12" id="KW-1185">Reference proteome</keyword>
<evidence type="ECO:0000313" key="12">
    <source>
        <dbReference type="Proteomes" id="UP000005204"/>
    </source>
</evidence>
<dbReference type="InterPro" id="IPR006629">
    <property type="entry name" value="LITAF"/>
</dbReference>
<feature type="compositionally biased region" description="Basic and acidic residues" evidence="8">
    <location>
        <begin position="116"/>
        <end position="131"/>
    </location>
</feature>
<keyword evidence="9" id="KW-1133">Transmembrane helix</keyword>
<evidence type="ECO:0000256" key="8">
    <source>
        <dbReference type="SAM" id="MobiDB-lite"/>
    </source>
</evidence>
<comment type="similarity">
    <text evidence="4">Belongs to the CDIP1/LITAF family.</text>
</comment>
<dbReference type="PANTHER" id="PTHR23292">
    <property type="entry name" value="LIPOPOLYSACCHARIDE-INDUCED TUMOR NECROSIS FACTOR-ALPHA FACTOR"/>
    <property type="match status" value="1"/>
</dbReference>
<dbReference type="PROSITE" id="PS51837">
    <property type="entry name" value="LITAF"/>
    <property type="match status" value="1"/>
</dbReference>
<feature type="compositionally biased region" description="Polar residues" evidence="8">
    <location>
        <begin position="295"/>
        <end position="304"/>
    </location>
</feature>
<dbReference type="GO" id="GO:0008270">
    <property type="term" value="F:zinc ion binding"/>
    <property type="evidence" value="ECO:0007669"/>
    <property type="project" value="TreeGrafter"/>
</dbReference>
<comment type="subcellular location">
    <subcellularLocation>
        <location evidence="2">Endosome membrane</location>
        <topology evidence="2">Peripheral membrane protein</topology>
    </subcellularLocation>
    <subcellularLocation>
        <location evidence="1">Late endosome membrane</location>
    </subcellularLocation>
    <subcellularLocation>
        <location evidence="3">Lysosome membrane</location>
        <topology evidence="3">Peripheral membrane protein</topology>
        <orientation evidence="3">Cytoplasmic side</orientation>
    </subcellularLocation>
</comment>
<evidence type="ECO:0000256" key="2">
    <source>
        <dbReference type="ARBA" id="ARBA00004481"/>
    </source>
</evidence>
<dbReference type="SMART" id="SM00714">
    <property type="entry name" value="LITAF"/>
    <property type="match status" value="1"/>
</dbReference>
<feature type="compositionally biased region" description="Polar residues" evidence="8">
    <location>
        <begin position="231"/>
        <end position="245"/>
    </location>
</feature>
<dbReference type="EnsemblMetazoa" id="XM_038013830.1">
    <property type="protein sequence ID" value="XP_037869758.1"/>
    <property type="gene ID" value="LOC105842074"/>
</dbReference>
<organism evidence="11 12">
    <name type="scientific">Bombyx mori</name>
    <name type="common">Silk moth</name>
    <dbReference type="NCBI Taxonomy" id="7091"/>
    <lineage>
        <taxon>Eukaryota</taxon>
        <taxon>Metazoa</taxon>
        <taxon>Ecdysozoa</taxon>
        <taxon>Arthropoda</taxon>
        <taxon>Hexapoda</taxon>
        <taxon>Insecta</taxon>
        <taxon>Pterygota</taxon>
        <taxon>Neoptera</taxon>
        <taxon>Endopterygota</taxon>
        <taxon>Lepidoptera</taxon>
        <taxon>Glossata</taxon>
        <taxon>Ditrysia</taxon>
        <taxon>Bombycoidea</taxon>
        <taxon>Bombycidae</taxon>
        <taxon>Bombycinae</taxon>
        <taxon>Bombyx</taxon>
    </lineage>
</organism>
<evidence type="ECO:0000259" key="10">
    <source>
        <dbReference type="PROSITE" id="PS51837"/>
    </source>
</evidence>
<evidence type="ECO:0000256" key="3">
    <source>
        <dbReference type="ARBA" id="ARBA00004630"/>
    </source>
</evidence>
<keyword evidence="5" id="KW-0479">Metal-binding</keyword>
<evidence type="ECO:0000313" key="11">
    <source>
        <dbReference type="EnsemblMetazoa" id="XP_037869758.1"/>
    </source>
</evidence>
<sequence>MVTRRTLCRVRRVEMRSQSSGYQGYPYINPPVVEAPSVDPASAAANAARWSSMPRRQVTRLDKERVVFINIPQDLDRPSRINEAQNPTTSNAASSANDIITEHQLPDRAGGSNLHQTDDNERDSQDPVKDNPDDDPVVYIDLPSDPCGGNAAHAREEIEAPEPGFLQDTIFYDPFDDRRIDMPKVNPSLHSIGSETDSASGQSSSVRRPAPERPTTLEINRILRPAPTPNSPVSAGTSINSTPSSRFPDGYHLNRATPETSLPSPLPVTAFPEPPPAYTEIDATPSPLSTPPHPQDSTPPRTQVITATPISGDIANSSRKYLDCHHCGMRVHTLVVREIGLLNHVIALICLVLCLLPLICLVYLLDCFKNHNHYCPNCNKVIGYQLPFNYKKIFYVS</sequence>
<gene>
    <name evidence="11" type="primary">105842074</name>
</gene>
<feature type="compositionally biased region" description="Polar residues" evidence="8">
    <location>
        <begin position="188"/>
        <end position="206"/>
    </location>
</feature>
<dbReference type="Pfam" id="PF10601">
    <property type="entry name" value="zf-LITAF-like"/>
    <property type="match status" value="1"/>
</dbReference>
<dbReference type="GO" id="GO:0005765">
    <property type="term" value="C:lysosomal membrane"/>
    <property type="evidence" value="ECO:0007669"/>
    <property type="project" value="UniProtKB-SubCell"/>
</dbReference>
<proteinExistence type="inferred from homology"/>
<evidence type="ECO:0000256" key="9">
    <source>
        <dbReference type="SAM" id="Phobius"/>
    </source>
</evidence>